<accession>A0A8H8RZ10</accession>
<gene>
    <name evidence="1" type="ORF">LOCC1_G003783</name>
</gene>
<protein>
    <submittedName>
        <fullName evidence="1">Uncharacterized protein</fullName>
    </submittedName>
</protein>
<evidence type="ECO:0000313" key="1">
    <source>
        <dbReference type="EMBL" id="TVY43477.1"/>
    </source>
</evidence>
<dbReference type="AlphaFoldDB" id="A0A8H8RZ10"/>
<reference evidence="1 2" key="1">
    <citation type="submission" date="2018-05" db="EMBL/GenBank/DDBJ databases">
        <title>Genome sequencing and assembly of the regulated plant pathogen Lachnellula willkommii and related sister species for the development of diagnostic species identification markers.</title>
        <authorList>
            <person name="Giroux E."/>
            <person name="Bilodeau G."/>
        </authorList>
    </citation>
    <scope>NUCLEOTIDE SEQUENCE [LARGE SCALE GENOMIC DNA]</scope>
    <source>
        <strain evidence="1 2">CBS 160.35</strain>
    </source>
</reference>
<dbReference type="Gene3D" id="3.30.70.100">
    <property type="match status" value="2"/>
</dbReference>
<dbReference type="EMBL" id="QGMI01000277">
    <property type="protein sequence ID" value="TVY43477.1"/>
    <property type="molecule type" value="Genomic_DNA"/>
</dbReference>
<dbReference type="OrthoDB" id="3830579at2759"/>
<proteinExistence type="predicted"/>
<organism evidence="1 2">
    <name type="scientific">Lachnellula occidentalis</name>
    <dbReference type="NCBI Taxonomy" id="215460"/>
    <lineage>
        <taxon>Eukaryota</taxon>
        <taxon>Fungi</taxon>
        <taxon>Dikarya</taxon>
        <taxon>Ascomycota</taxon>
        <taxon>Pezizomycotina</taxon>
        <taxon>Leotiomycetes</taxon>
        <taxon>Helotiales</taxon>
        <taxon>Lachnaceae</taxon>
        <taxon>Lachnellula</taxon>
    </lineage>
</organism>
<keyword evidence="2" id="KW-1185">Reference proteome</keyword>
<dbReference type="Proteomes" id="UP000443090">
    <property type="component" value="Unassembled WGS sequence"/>
</dbReference>
<comment type="caution">
    <text evidence="1">The sequence shown here is derived from an EMBL/GenBank/DDBJ whole genome shotgun (WGS) entry which is preliminary data.</text>
</comment>
<evidence type="ECO:0000313" key="2">
    <source>
        <dbReference type="Proteomes" id="UP000443090"/>
    </source>
</evidence>
<dbReference type="InterPro" id="IPR011008">
    <property type="entry name" value="Dimeric_a/b-barrel"/>
</dbReference>
<name>A0A8H8RZ10_9HELO</name>
<sequence length="236" mass="25790">MHSPVTECAIITLKPGVDLETSGTDSAQAWSETLSTVSKQTGYQRSYWGRQLENPNIVLLLIGTFPLPTTSTTSTYDTNWASLSAHQAFMNSPSYQPFTARLLPLTENIHLHHFTPSVFPPSVIGSAPVIEFATFYDIQPAVIVGNTRKFQGVLDEAAERGEVPAYLGGVWGEVIEDIAKGGAEAGKGRALRLCLGWTSKEEHMKFRETQLFKDNVALLREGVGSAEVHHVAFKAT</sequence>
<dbReference type="SUPFAM" id="SSF54909">
    <property type="entry name" value="Dimeric alpha+beta barrel"/>
    <property type="match status" value="1"/>
</dbReference>